<dbReference type="OrthoDB" id="265717at2759"/>
<evidence type="ECO:0000256" key="1">
    <source>
        <dbReference type="ARBA" id="ARBA00022723"/>
    </source>
</evidence>
<evidence type="ECO:0000256" key="2">
    <source>
        <dbReference type="ARBA" id="ARBA00022771"/>
    </source>
</evidence>
<dbReference type="PROSITE" id="PS01360">
    <property type="entry name" value="ZF_MYND_1"/>
    <property type="match status" value="1"/>
</dbReference>
<evidence type="ECO:0000313" key="7">
    <source>
        <dbReference type="Proteomes" id="UP000242180"/>
    </source>
</evidence>
<dbReference type="AlphaFoldDB" id="A0A1X2HGI4"/>
<dbReference type="Gene3D" id="2.170.270.10">
    <property type="entry name" value="SET domain"/>
    <property type="match status" value="1"/>
</dbReference>
<evidence type="ECO:0000259" key="5">
    <source>
        <dbReference type="PROSITE" id="PS50280"/>
    </source>
</evidence>
<dbReference type="InterPro" id="IPR046341">
    <property type="entry name" value="SET_dom_sf"/>
</dbReference>
<organism evidence="6 7">
    <name type="scientific">Syncephalastrum racemosum</name>
    <name type="common">Filamentous fungus</name>
    <dbReference type="NCBI Taxonomy" id="13706"/>
    <lineage>
        <taxon>Eukaryota</taxon>
        <taxon>Fungi</taxon>
        <taxon>Fungi incertae sedis</taxon>
        <taxon>Mucoromycota</taxon>
        <taxon>Mucoromycotina</taxon>
        <taxon>Mucoromycetes</taxon>
        <taxon>Mucorales</taxon>
        <taxon>Syncephalastraceae</taxon>
        <taxon>Syncephalastrum</taxon>
    </lineage>
</organism>
<dbReference type="CDD" id="cd20071">
    <property type="entry name" value="SET_SMYD"/>
    <property type="match status" value="1"/>
</dbReference>
<dbReference type="InterPro" id="IPR011990">
    <property type="entry name" value="TPR-like_helical_dom_sf"/>
</dbReference>
<accession>A0A1X2HGI4</accession>
<evidence type="ECO:0000256" key="3">
    <source>
        <dbReference type="ARBA" id="ARBA00022833"/>
    </source>
</evidence>
<dbReference type="InterPro" id="IPR001214">
    <property type="entry name" value="SET_dom"/>
</dbReference>
<feature type="compositionally biased region" description="Basic and acidic residues" evidence="4">
    <location>
        <begin position="1"/>
        <end position="20"/>
    </location>
</feature>
<keyword evidence="7" id="KW-1185">Reference proteome</keyword>
<feature type="domain" description="SET" evidence="5">
    <location>
        <begin position="58"/>
        <end position="304"/>
    </location>
</feature>
<dbReference type="GO" id="GO:0008270">
    <property type="term" value="F:zinc ion binding"/>
    <property type="evidence" value="ECO:0007669"/>
    <property type="project" value="UniProtKB-KW"/>
</dbReference>
<dbReference type="Gene3D" id="1.25.40.10">
    <property type="entry name" value="Tetratricopeptide repeat domain"/>
    <property type="match status" value="1"/>
</dbReference>
<dbReference type="STRING" id="13706.A0A1X2HGI4"/>
<dbReference type="Proteomes" id="UP000242180">
    <property type="component" value="Unassembled WGS sequence"/>
</dbReference>
<keyword evidence="2" id="KW-0863">Zinc-finger</keyword>
<sequence>MVAADTKAEPASHPPEEKPENLAANSPSTTSKAKKKKKQAAKPAPTLRPYYVQYMKDYPVELRSNKAKGRHAVAAADLPKGTTVCHEKGTAFVVRSDYLDQQCHVCLASLTTKLMCSDCQKAFYCSQTCLERDDTHTLVCSAMAQVDAIARSTDVEPDFLRLIALLLARRARGGVQEEEPVPNAPTPYWCTEDLVSHRSKADPGFLEVFGEAAPRLLSELPEQAQIPVDEIITLACRINSNAHGLGDNEARNTDVALGLFPVGAMFFNHACNPTCAFVGTENGKLAFRTIRDVGQGEELTVSYIDVYAPRDERRNTLLGSKHFWCKCKRCTTPMDESVDRFLQSVTCDQCGEDVYVIPPAPIDLVVQGKSSLDEPASEYKCAKCGHTSPSEDVASRVKQAESQYMEAMKAIRRERNYRRARAKLEPLVKKETKPGDLHPQNAVRLNASIPLMNCLRHEEDLTAAIDVNKAILDFMERNARQNLPENTPEVSDFWQNLGEMCDMMAAKYQALGSGPLVKRWKKEAQTAFANTIRIRSVVFGKDHPKTKLAQRLMTRV</sequence>
<gene>
    <name evidence="6" type="ORF">BCR43DRAFT_524088</name>
</gene>
<dbReference type="PANTHER" id="PTHR12197">
    <property type="entry name" value="HISTONE-LYSINE N-METHYLTRANSFERASE SMYD"/>
    <property type="match status" value="1"/>
</dbReference>
<dbReference type="SUPFAM" id="SSF82199">
    <property type="entry name" value="SET domain"/>
    <property type="match status" value="1"/>
</dbReference>
<protein>
    <recommendedName>
        <fullName evidence="5">SET domain-containing protein</fullName>
    </recommendedName>
</protein>
<evidence type="ECO:0000313" key="6">
    <source>
        <dbReference type="EMBL" id="ORY98009.1"/>
    </source>
</evidence>
<keyword evidence="3" id="KW-0862">Zinc</keyword>
<dbReference type="InterPro" id="IPR050869">
    <property type="entry name" value="H3K4_H4K5_MeTrfase"/>
</dbReference>
<dbReference type="PROSITE" id="PS50280">
    <property type="entry name" value="SET"/>
    <property type="match status" value="1"/>
</dbReference>
<dbReference type="Pfam" id="PF01753">
    <property type="entry name" value="zf-MYND"/>
    <property type="match status" value="1"/>
</dbReference>
<proteinExistence type="predicted"/>
<dbReference type="Gene3D" id="6.10.140.2220">
    <property type="match status" value="1"/>
</dbReference>
<dbReference type="Pfam" id="PF00856">
    <property type="entry name" value="SET"/>
    <property type="match status" value="1"/>
</dbReference>
<dbReference type="OMA" id="FWQNLGE"/>
<dbReference type="InterPro" id="IPR002893">
    <property type="entry name" value="Znf_MYND"/>
</dbReference>
<name>A0A1X2HGI4_SYNRA</name>
<dbReference type="SUPFAM" id="SSF144232">
    <property type="entry name" value="HIT/MYND zinc finger-like"/>
    <property type="match status" value="1"/>
</dbReference>
<dbReference type="InParanoid" id="A0A1X2HGI4"/>
<feature type="region of interest" description="Disordered" evidence="4">
    <location>
        <begin position="1"/>
        <end position="43"/>
    </location>
</feature>
<comment type="caution">
    <text evidence="6">The sequence shown here is derived from an EMBL/GenBank/DDBJ whole genome shotgun (WGS) entry which is preliminary data.</text>
</comment>
<reference evidence="6 7" key="1">
    <citation type="submission" date="2016-07" db="EMBL/GenBank/DDBJ databases">
        <title>Pervasive Adenine N6-methylation of Active Genes in Fungi.</title>
        <authorList>
            <consortium name="DOE Joint Genome Institute"/>
            <person name="Mondo S.J."/>
            <person name="Dannebaum R.O."/>
            <person name="Kuo R.C."/>
            <person name="Labutti K."/>
            <person name="Haridas S."/>
            <person name="Kuo A."/>
            <person name="Salamov A."/>
            <person name="Ahrendt S.R."/>
            <person name="Lipzen A."/>
            <person name="Sullivan W."/>
            <person name="Andreopoulos W.B."/>
            <person name="Clum A."/>
            <person name="Lindquist E."/>
            <person name="Daum C."/>
            <person name="Ramamoorthy G.K."/>
            <person name="Gryganskyi A."/>
            <person name="Culley D."/>
            <person name="Magnuson J.K."/>
            <person name="James T.Y."/>
            <person name="O'Malley M.A."/>
            <person name="Stajich J.E."/>
            <person name="Spatafora J.W."/>
            <person name="Visel A."/>
            <person name="Grigoriev I.V."/>
        </authorList>
    </citation>
    <scope>NUCLEOTIDE SEQUENCE [LARGE SCALE GENOMIC DNA]</scope>
    <source>
        <strain evidence="6 7">NRRL 2496</strain>
    </source>
</reference>
<dbReference type="PANTHER" id="PTHR12197:SF282">
    <property type="entry name" value="SET DOMAIN-CONTAINING PROTEIN"/>
    <property type="match status" value="1"/>
</dbReference>
<dbReference type="SMART" id="SM00317">
    <property type="entry name" value="SET"/>
    <property type="match status" value="1"/>
</dbReference>
<evidence type="ECO:0000256" key="4">
    <source>
        <dbReference type="SAM" id="MobiDB-lite"/>
    </source>
</evidence>
<dbReference type="EMBL" id="MCGN01000004">
    <property type="protein sequence ID" value="ORY98009.1"/>
    <property type="molecule type" value="Genomic_DNA"/>
</dbReference>
<keyword evidence="1" id="KW-0479">Metal-binding</keyword>